<name>A0A1X0NET0_9TRYP</name>
<feature type="compositionally biased region" description="Polar residues" evidence="2">
    <location>
        <begin position="367"/>
        <end position="379"/>
    </location>
</feature>
<feature type="signal peptide" evidence="3">
    <location>
        <begin position="1"/>
        <end position="27"/>
    </location>
</feature>
<accession>A0A1X0NET0</accession>
<proteinExistence type="predicted"/>
<keyword evidence="1" id="KW-0175">Coiled coil</keyword>
<sequence>MTTMMFKLRRVVYLLVLVQCFVCVAYAESANGVEQGPSPIELTEAEKVNQLSKTVAEVYEHIVHMYGCLFVLEDNTKVCKGNSDRVELATSNIKGLVKEIEKLKEERGVLEPEEWMKGRKDGIQKNVNAIGSLRISLIDMRILQHSCENQTWDVNEDMEKLVDAGNKFLGVHPNEAQETTEKGKLKKNISEAKQALLNLKERLNSAQDELNPLEKVDELMDDASKAVGTLMQSLGSLSKLISVPAGIMDNEGLEKIAVERNVTVTEKLKEAKAKAEKEFLPPVEEVPVKEEEKLPSVKPEEETESEDKGQPPKETEEPQDVEEKPQETHEKEENKENAGEQAEAKPEQEERIEEESKKPDKEEERTQTATNGNDNSNSPALVHSPLLLLLLLCVLGCTLVC</sequence>
<comment type="caution">
    <text evidence="4">The sequence shown here is derived from an EMBL/GenBank/DDBJ whole genome shotgun (WGS) entry which is preliminary data.</text>
</comment>
<evidence type="ECO:0000256" key="1">
    <source>
        <dbReference type="SAM" id="Coils"/>
    </source>
</evidence>
<organism evidence="4 5">
    <name type="scientific">Trypanosoma theileri</name>
    <dbReference type="NCBI Taxonomy" id="67003"/>
    <lineage>
        <taxon>Eukaryota</taxon>
        <taxon>Discoba</taxon>
        <taxon>Euglenozoa</taxon>
        <taxon>Kinetoplastea</taxon>
        <taxon>Metakinetoplastina</taxon>
        <taxon>Trypanosomatida</taxon>
        <taxon>Trypanosomatidae</taxon>
        <taxon>Trypanosoma</taxon>
    </lineage>
</organism>
<evidence type="ECO:0000256" key="2">
    <source>
        <dbReference type="SAM" id="MobiDB-lite"/>
    </source>
</evidence>
<gene>
    <name evidence="4" type="ORF">TM35_001541010</name>
</gene>
<reference evidence="4 5" key="1">
    <citation type="submission" date="2017-03" db="EMBL/GenBank/DDBJ databases">
        <title>An alternative strategy for trypanosome survival in the mammalian bloodstream revealed through genome and transcriptome analysis of the ubiquitous bovine parasite Trypanosoma (Megatrypanum) theileri.</title>
        <authorList>
            <person name="Kelly S."/>
            <person name="Ivens A."/>
            <person name="Mott A."/>
            <person name="O'Neill E."/>
            <person name="Emms D."/>
            <person name="Macleod O."/>
            <person name="Voorheis P."/>
            <person name="Matthews J."/>
            <person name="Matthews K."/>
            <person name="Carrington M."/>
        </authorList>
    </citation>
    <scope>NUCLEOTIDE SEQUENCE [LARGE SCALE GENOMIC DNA]</scope>
    <source>
        <strain evidence="4">Edinburgh</strain>
    </source>
</reference>
<feature type="coiled-coil region" evidence="1">
    <location>
        <begin position="182"/>
        <end position="216"/>
    </location>
</feature>
<dbReference type="EMBL" id="NBCO01000154">
    <property type="protein sequence ID" value="ORC80608.1"/>
    <property type="molecule type" value="Genomic_DNA"/>
</dbReference>
<dbReference type="RefSeq" id="XP_028876775.1">
    <property type="nucleotide sequence ID" value="XM_029031931.1"/>
</dbReference>
<dbReference type="GeneID" id="39991711"/>
<evidence type="ECO:0000313" key="5">
    <source>
        <dbReference type="Proteomes" id="UP000192257"/>
    </source>
</evidence>
<feature type="chain" id="PRO_5012326282" evidence="3">
    <location>
        <begin position="28"/>
        <end position="401"/>
    </location>
</feature>
<dbReference type="AlphaFoldDB" id="A0A1X0NET0"/>
<evidence type="ECO:0000313" key="4">
    <source>
        <dbReference type="EMBL" id="ORC80608.1"/>
    </source>
</evidence>
<feature type="region of interest" description="Disordered" evidence="2">
    <location>
        <begin position="283"/>
        <end position="379"/>
    </location>
</feature>
<evidence type="ECO:0000256" key="3">
    <source>
        <dbReference type="SAM" id="SignalP"/>
    </source>
</evidence>
<dbReference type="VEuPathDB" id="TriTrypDB:TM35_001541010"/>
<keyword evidence="5" id="KW-1185">Reference proteome</keyword>
<feature type="compositionally biased region" description="Basic and acidic residues" evidence="2">
    <location>
        <begin position="286"/>
        <end position="366"/>
    </location>
</feature>
<keyword evidence="3" id="KW-0732">Signal</keyword>
<dbReference type="Proteomes" id="UP000192257">
    <property type="component" value="Unassembled WGS sequence"/>
</dbReference>
<protein>
    <submittedName>
        <fullName evidence="4">Uncharacterized protein</fullName>
    </submittedName>
</protein>